<feature type="transmembrane region" description="Helical" evidence="6">
    <location>
        <begin position="151"/>
        <end position="169"/>
    </location>
</feature>
<gene>
    <name evidence="7" type="ORF">FN976_08390</name>
</gene>
<keyword evidence="4 6" id="KW-0472">Membrane</keyword>
<evidence type="ECO:0000256" key="3">
    <source>
        <dbReference type="ARBA" id="ARBA00022989"/>
    </source>
</evidence>
<evidence type="ECO:0000256" key="5">
    <source>
        <dbReference type="PIRSR" id="PIRSR604254-1"/>
    </source>
</evidence>
<dbReference type="EMBL" id="VOBQ01000005">
    <property type="protein sequence ID" value="TWO71993.1"/>
    <property type="molecule type" value="Genomic_DNA"/>
</dbReference>
<evidence type="ECO:0000256" key="1">
    <source>
        <dbReference type="ARBA" id="ARBA00004141"/>
    </source>
</evidence>
<feature type="transmembrane region" description="Helical" evidence="6">
    <location>
        <begin position="96"/>
        <end position="114"/>
    </location>
</feature>
<dbReference type="GO" id="GO:0046872">
    <property type="term" value="F:metal ion binding"/>
    <property type="evidence" value="ECO:0007669"/>
    <property type="project" value="UniProtKB-KW"/>
</dbReference>
<organism evidence="7 8">
    <name type="scientific">Caenimonas sedimenti</name>
    <dbReference type="NCBI Taxonomy" id="2596921"/>
    <lineage>
        <taxon>Bacteria</taxon>
        <taxon>Pseudomonadati</taxon>
        <taxon>Pseudomonadota</taxon>
        <taxon>Betaproteobacteria</taxon>
        <taxon>Burkholderiales</taxon>
        <taxon>Comamonadaceae</taxon>
        <taxon>Caenimonas</taxon>
    </lineage>
</organism>
<accession>A0A562ZU39</accession>
<dbReference type="OrthoDB" id="9813689at2"/>
<feature type="binding site" evidence="5">
    <location>
        <position position="183"/>
    </location>
    <ligand>
        <name>Zn(2+)</name>
        <dbReference type="ChEBI" id="CHEBI:29105"/>
    </ligand>
</feature>
<feature type="binding site" evidence="5">
    <location>
        <position position="179"/>
    </location>
    <ligand>
        <name>Zn(2+)</name>
        <dbReference type="ChEBI" id="CHEBI:29105"/>
    </ligand>
</feature>
<protein>
    <submittedName>
        <fullName evidence="7">Hemolysin III family protein</fullName>
    </submittedName>
</protein>
<comment type="caution">
    <text evidence="7">The sequence shown here is derived from an EMBL/GenBank/DDBJ whole genome shotgun (WGS) entry which is preliminary data.</text>
</comment>
<dbReference type="Proteomes" id="UP000318199">
    <property type="component" value="Unassembled WGS sequence"/>
</dbReference>
<evidence type="ECO:0000313" key="7">
    <source>
        <dbReference type="EMBL" id="TWO71993.1"/>
    </source>
</evidence>
<sequence>MYKGERFNAWAHLVGLLLTLGFLVHAGAAASQADRVSALGVLVFLATAGAAYFASILAHSTRGEAQRRWVKLDHCAIFLLIAGSLTPFALSAPRQAENLVAMGLVWALAGIAFMRQLRAPAASPAVPHYLLLGWCAVLAAAPVAMRLSGPALDWLLAGAAFYSVGTVFYRNPRGWAHAHGVWHLFVVAGTSSHYAAVCHLA</sequence>
<dbReference type="GO" id="GO:0016020">
    <property type="term" value="C:membrane"/>
    <property type="evidence" value="ECO:0007669"/>
    <property type="project" value="UniProtKB-SubCell"/>
</dbReference>
<evidence type="ECO:0000313" key="8">
    <source>
        <dbReference type="Proteomes" id="UP000318199"/>
    </source>
</evidence>
<feature type="transmembrane region" description="Helical" evidence="6">
    <location>
        <begin position="126"/>
        <end position="145"/>
    </location>
</feature>
<dbReference type="Pfam" id="PF03006">
    <property type="entry name" value="HlyIII"/>
    <property type="match status" value="1"/>
</dbReference>
<evidence type="ECO:0000256" key="4">
    <source>
        <dbReference type="ARBA" id="ARBA00023136"/>
    </source>
</evidence>
<evidence type="ECO:0000256" key="6">
    <source>
        <dbReference type="SAM" id="Phobius"/>
    </source>
</evidence>
<keyword evidence="8" id="KW-1185">Reference proteome</keyword>
<dbReference type="AlphaFoldDB" id="A0A562ZU39"/>
<feature type="transmembrane region" description="Helical" evidence="6">
    <location>
        <begin position="39"/>
        <end position="58"/>
    </location>
</feature>
<dbReference type="PANTHER" id="PTHR20855">
    <property type="entry name" value="ADIPOR/PROGESTIN RECEPTOR-RELATED"/>
    <property type="match status" value="1"/>
</dbReference>
<reference evidence="7 8" key="1">
    <citation type="submission" date="2019-07" db="EMBL/GenBank/DDBJ databases">
        <title>Caenimonas sedimenti sp. nov., isolated from activated sludge.</title>
        <authorList>
            <person name="Xu J."/>
        </authorList>
    </citation>
    <scope>NUCLEOTIDE SEQUENCE [LARGE SCALE GENOMIC DNA]</scope>
    <source>
        <strain evidence="7 8">HX-9-20</strain>
    </source>
</reference>
<keyword evidence="5" id="KW-0479">Metal-binding</keyword>
<feature type="binding site" evidence="5">
    <location>
        <position position="59"/>
    </location>
    <ligand>
        <name>Zn(2+)</name>
        <dbReference type="ChEBI" id="CHEBI:29105"/>
    </ligand>
</feature>
<proteinExistence type="predicted"/>
<comment type="subcellular location">
    <subcellularLocation>
        <location evidence="1">Membrane</location>
        <topology evidence="1">Multi-pass membrane protein</topology>
    </subcellularLocation>
</comment>
<dbReference type="PANTHER" id="PTHR20855:SF3">
    <property type="entry name" value="LD03007P"/>
    <property type="match status" value="1"/>
</dbReference>
<evidence type="ECO:0000256" key="2">
    <source>
        <dbReference type="ARBA" id="ARBA00022692"/>
    </source>
</evidence>
<dbReference type="InterPro" id="IPR004254">
    <property type="entry name" value="AdipoR/HlyIII-related"/>
</dbReference>
<feature type="transmembrane region" description="Helical" evidence="6">
    <location>
        <begin position="70"/>
        <end position="90"/>
    </location>
</feature>
<keyword evidence="2 6" id="KW-0812">Transmembrane</keyword>
<keyword evidence="5" id="KW-0862">Zinc</keyword>
<name>A0A562ZU39_9BURK</name>
<keyword evidence="3 6" id="KW-1133">Transmembrane helix</keyword>